<evidence type="ECO:0000313" key="9">
    <source>
        <dbReference type="Proteomes" id="UP000236655"/>
    </source>
</evidence>
<evidence type="ECO:0000256" key="4">
    <source>
        <dbReference type="ARBA" id="ARBA00022980"/>
    </source>
</evidence>
<dbReference type="CDD" id="cd05687">
    <property type="entry name" value="S1_RPS1_repeat_ec1_hs1"/>
    <property type="match status" value="1"/>
</dbReference>
<dbReference type="InterPro" id="IPR000110">
    <property type="entry name" value="Ribosomal_bS1"/>
</dbReference>
<keyword evidence="9" id="KW-1185">Reference proteome</keyword>
<keyword evidence="5 6" id="KW-0687">Ribonucleoprotein</keyword>
<feature type="domain" description="S1 motif" evidence="7">
    <location>
        <begin position="109"/>
        <end position="175"/>
    </location>
</feature>
<evidence type="ECO:0000259" key="7">
    <source>
        <dbReference type="PROSITE" id="PS50126"/>
    </source>
</evidence>
<dbReference type="FunFam" id="2.40.50.140:FF:000016">
    <property type="entry name" value="30S ribosomal protein S1"/>
    <property type="match status" value="1"/>
</dbReference>
<dbReference type="GO" id="GO:0022627">
    <property type="term" value="C:cytosolic small ribosomal subunit"/>
    <property type="evidence" value="ECO:0007669"/>
    <property type="project" value="TreeGrafter"/>
</dbReference>
<dbReference type="InterPro" id="IPR003029">
    <property type="entry name" value="S1_domain"/>
</dbReference>
<dbReference type="NCBIfam" id="TIGR00717">
    <property type="entry name" value="rpsA"/>
    <property type="match status" value="1"/>
</dbReference>
<name>A0A2I7N9T1_9NEIS</name>
<feature type="domain" description="S1 motif" evidence="7">
    <location>
        <begin position="368"/>
        <end position="438"/>
    </location>
</feature>
<dbReference type="InterPro" id="IPR012340">
    <property type="entry name" value="NA-bd_OB-fold"/>
</dbReference>
<evidence type="ECO:0000256" key="5">
    <source>
        <dbReference type="ARBA" id="ARBA00023274"/>
    </source>
</evidence>
<evidence type="ECO:0000313" key="8">
    <source>
        <dbReference type="EMBL" id="AUR53186.1"/>
    </source>
</evidence>
<protein>
    <recommendedName>
        <fullName evidence="6">30S ribosomal protein S1</fullName>
    </recommendedName>
</protein>
<evidence type="ECO:0000256" key="6">
    <source>
        <dbReference type="PIRNR" id="PIRNR002111"/>
    </source>
</evidence>
<dbReference type="SUPFAM" id="SSF50249">
    <property type="entry name" value="Nucleic acid-binding proteins"/>
    <property type="match status" value="6"/>
</dbReference>
<dbReference type="EMBL" id="CP024847">
    <property type="protein sequence ID" value="AUR53186.1"/>
    <property type="molecule type" value="Genomic_DNA"/>
</dbReference>
<dbReference type="Proteomes" id="UP000236655">
    <property type="component" value="Chromosome"/>
</dbReference>
<comment type="similarity">
    <text evidence="1 6">Belongs to the bacterial ribosomal protein bS1 family.</text>
</comment>
<dbReference type="PANTHER" id="PTHR10724">
    <property type="entry name" value="30S RIBOSOMAL PROTEIN S1"/>
    <property type="match status" value="1"/>
</dbReference>
<dbReference type="PANTHER" id="PTHR10724:SF7">
    <property type="entry name" value="SMALL RIBOSOMAL SUBUNIT PROTEIN BS1C"/>
    <property type="match status" value="1"/>
</dbReference>
<evidence type="ECO:0000256" key="2">
    <source>
        <dbReference type="ARBA" id="ARBA00022737"/>
    </source>
</evidence>
<gene>
    <name evidence="8" type="ORF">CUN60_09640</name>
</gene>
<dbReference type="InterPro" id="IPR050437">
    <property type="entry name" value="Ribos_protein_bS1-like"/>
</dbReference>
<dbReference type="PROSITE" id="PS50126">
    <property type="entry name" value="S1"/>
    <property type="match status" value="6"/>
</dbReference>
<dbReference type="CDD" id="cd04465">
    <property type="entry name" value="S1_RPS1_repeat_ec2_hs2"/>
    <property type="match status" value="1"/>
</dbReference>
<proteinExistence type="inferred from homology"/>
<dbReference type="Gene3D" id="2.40.50.140">
    <property type="entry name" value="Nucleic acid-binding proteins"/>
    <property type="match status" value="5"/>
</dbReference>
<keyword evidence="4 6" id="KW-0689">Ribosomal protein</keyword>
<dbReference type="PRINTS" id="PR00681">
    <property type="entry name" value="RIBOSOMALS1"/>
</dbReference>
<dbReference type="NCBIfam" id="NF004952">
    <property type="entry name" value="PRK06299.1-2"/>
    <property type="match status" value="1"/>
</dbReference>
<dbReference type="OrthoDB" id="9804077at2"/>
<dbReference type="GO" id="GO:0006412">
    <property type="term" value="P:translation"/>
    <property type="evidence" value="ECO:0007669"/>
    <property type="project" value="InterPro"/>
</dbReference>
<comment type="function">
    <text evidence="6">Binds mRNA; thus facilitating recognition of the initiation point. It is needed to translate mRNA with a short Shine-Dalgarno (SD) purine-rich sequence.</text>
</comment>
<dbReference type="Pfam" id="PF00575">
    <property type="entry name" value="S1"/>
    <property type="match status" value="6"/>
</dbReference>
<feature type="domain" description="S1 motif" evidence="7">
    <location>
        <begin position="281"/>
        <end position="351"/>
    </location>
</feature>
<keyword evidence="3 6" id="KW-0694">RNA-binding</keyword>
<dbReference type="GO" id="GO:0003729">
    <property type="term" value="F:mRNA binding"/>
    <property type="evidence" value="ECO:0007669"/>
    <property type="project" value="TreeGrafter"/>
</dbReference>
<feature type="domain" description="S1 motif" evidence="7">
    <location>
        <begin position="25"/>
        <end position="91"/>
    </location>
</feature>
<dbReference type="NCBIfam" id="NF004954">
    <property type="entry name" value="PRK06299.1-4"/>
    <property type="match status" value="1"/>
</dbReference>
<dbReference type="KEGG" id="nba:CUN60_09640"/>
<feature type="domain" description="S1 motif" evidence="7">
    <location>
        <begin position="196"/>
        <end position="264"/>
    </location>
</feature>
<sequence>MVLNIVENFASLFEQHLAQLEMREGEVIDATVVAVDNKYVTVTAGLKSESSIALSEFKDELGNLEVKVGDVVKVAIEAIEDGYGETRLSRDKARRIAAWEELEGALERGDVLTGGVYGRVKGGLGVMYKNVRLFLPGSLIDVRTVRDFTPYETKPVEFKVIKVDRRRNNIVISRKAVLVERNGEDSKAIAEKMQEGNVVQGIVKNITDYGAFVDLGGIDGLLYITDLSWKRVKHPSEVLTVGQEIEAKVLKFDQEKHRVSLGLKQLSNDPWFGVAERFPVGTRLHGKISNLTDYGAFVELEPGIEGLVHVSEMDWTNKNVNPSKLVKLGDEVQIQILEIDPEKRRISLGMKQCQANPWVEFAEKNQKGDRVAGQIRSITDFGLFIGLAGGIDGLVHVSDISWTLSGDAAIRNYKKGQDIEAVILSVDIEKERIALGIKQLDNDPYANFLNLNDKGSIVKATVKEVSAEQATVELAAEIEATLPAREFSSERVDDLTKVVNVGDELEVMITNIDRKTRAITVSIRAKDSKDEAEAIKKVKQADKTAGTTNLGSLLQDKLSQG</sequence>
<evidence type="ECO:0000256" key="3">
    <source>
        <dbReference type="ARBA" id="ARBA00022884"/>
    </source>
</evidence>
<dbReference type="FunFam" id="2.40.50.140:FF:000011">
    <property type="entry name" value="30S ribosomal protein S1"/>
    <property type="match status" value="1"/>
</dbReference>
<reference evidence="9" key="1">
    <citation type="submission" date="2017-11" db="EMBL/GenBank/DDBJ databases">
        <authorList>
            <person name="Chan K.G."/>
            <person name="Lee L.S."/>
        </authorList>
    </citation>
    <scope>NUCLEOTIDE SEQUENCE [LARGE SCALE GENOMIC DNA]</scope>
    <source>
        <strain evidence="9">DSM 100970</strain>
    </source>
</reference>
<dbReference type="SMART" id="SM00316">
    <property type="entry name" value="S1"/>
    <property type="match status" value="6"/>
</dbReference>
<keyword evidence="2" id="KW-0677">Repeat</keyword>
<dbReference type="PIRSF" id="PIRSF002111">
    <property type="entry name" value="RpsA"/>
    <property type="match status" value="1"/>
</dbReference>
<dbReference type="CDD" id="cd05688">
    <property type="entry name" value="S1_RPS1_repeat_ec3"/>
    <property type="match status" value="1"/>
</dbReference>
<dbReference type="FunFam" id="2.40.50.140:FF:000018">
    <property type="entry name" value="30S ribosomal protein S1"/>
    <property type="match status" value="1"/>
</dbReference>
<dbReference type="AlphaFoldDB" id="A0A2I7N9T1"/>
<evidence type="ECO:0000256" key="1">
    <source>
        <dbReference type="ARBA" id="ARBA00006767"/>
    </source>
</evidence>
<dbReference type="GO" id="GO:0003735">
    <property type="term" value="F:structural constituent of ribosome"/>
    <property type="evidence" value="ECO:0007669"/>
    <property type="project" value="InterPro"/>
</dbReference>
<dbReference type="CDD" id="cd05691">
    <property type="entry name" value="S1_RPS1_repeat_ec6"/>
    <property type="match status" value="1"/>
</dbReference>
<dbReference type="InterPro" id="IPR035104">
    <property type="entry name" value="Ribosomal_protein_S1-like"/>
</dbReference>
<accession>A0A2I7N9T1</accession>
<feature type="domain" description="S1 motif" evidence="7">
    <location>
        <begin position="455"/>
        <end position="524"/>
    </location>
</feature>
<organism evidence="8 9">
    <name type="scientific">Aquella oligotrophica</name>
    <dbReference type="NCBI Taxonomy" id="2067065"/>
    <lineage>
        <taxon>Bacteria</taxon>
        <taxon>Pseudomonadati</taxon>
        <taxon>Pseudomonadota</taxon>
        <taxon>Betaproteobacteria</taxon>
        <taxon>Neisseriales</taxon>
        <taxon>Neisseriaceae</taxon>
        <taxon>Aquella</taxon>
    </lineage>
</organism>